<feature type="signal peptide" evidence="3">
    <location>
        <begin position="1"/>
        <end position="28"/>
    </location>
</feature>
<dbReference type="AlphaFoldDB" id="A0A553WGW2"/>
<feature type="chain" id="PRO_5021812259" description="LPXTG cell wall anchor domain-containing protein" evidence="3">
    <location>
        <begin position="29"/>
        <end position="304"/>
    </location>
</feature>
<gene>
    <name evidence="4" type="ORF">FOM92_00325</name>
</gene>
<evidence type="ECO:0000313" key="4">
    <source>
        <dbReference type="EMBL" id="TSB03930.1"/>
    </source>
</evidence>
<comment type="caution">
    <text evidence="4">The sequence shown here is derived from an EMBL/GenBank/DDBJ whole genome shotgun (WGS) entry which is preliminary data.</text>
</comment>
<feature type="region of interest" description="Disordered" evidence="1">
    <location>
        <begin position="266"/>
        <end position="304"/>
    </location>
</feature>
<feature type="compositionally biased region" description="Low complexity" evidence="1">
    <location>
        <begin position="118"/>
        <end position="131"/>
    </location>
</feature>
<keyword evidence="5" id="KW-1185">Reference proteome</keyword>
<evidence type="ECO:0000313" key="5">
    <source>
        <dbReference type="Proteomes" id="UP000320160"/>
    </source>
</evidence>
<keyword evidence="3" id="KW-0732">Signal</keyword>
<dbReference type="EMBL" id="VKKU01000001">
    <property type="protein sequence ID" value="TSB03930.1"/>
    <property type="molecule type" value="Genomic_DNA"/>
</dbReference>
<feature type="compositionally biased region" description="Low complexity" evidence="1">
    <location>
        <begin position="69"/>
        <end position="85"/>
    </location>
</feature>
<feature type="compositionally biased region" description="Basic and acidic residues" evidence="1">
    <location>
        <begin position="289"/>
        <end position="304"/>
    </location>
</feature>
<reference evidence="4 5" key="1">
    <citation type="submission" date="2019-07" db="EMBL/GenBank/DDBJ databases">
        <authorList>
            <person name="Park M."/>
        </authorList>
    </citation>
    <scope>NUCLEOTIDE SEQUENCE [LARGE SCALE GENOMIC DNA]</scope>
    <source>
        <strain evidence="4 5">KCTC32445</strain>
    </source>
</reference>
<evidence type="ECO:0000256" key="1">
    <source>
        <dbReference type="SAM" id="MobiDB-lite"/>
    </source>
</evidence>
<organism evidence="4 5">
    <name type="scientific">Sphingorhabdus contaminans</name>
    <dbReference type="NCBI Taxonomy" id="1343899"/>
    <lineage>
        <taxon>Bacteria</taxon>
        <taxon>Pseudomonadati</taxon>
        <taxon>Pseudomonadota</taxon>
        <taxon>Alphaproteobacteria</taxon>
        <taxon>Sphingomonadales</taxon>
        <taxon>Sphingomonadaceae</taxon>
        <taxon>Sphingorhabdus</taxon>
    </lineage>
</organism>
<feature type="region of interest" description="Disordered" evidence="1">
    <location>
        <begin position="69"/>
        <end position="152"/>
    </location>
</feature>
<proteinExistence type="predicted"/>
<evidence type="ECO:0000256" key="2">
    <source>
        <dbReference type="SAM" id="Phobius"/>
    </source>
</evidence>
<dbReference type="OrthoDB" id="9832398at2"/>
<evidence type="ECO:0000256" key="3">
    <source>
        <dbReference type="SAM" id="SignalP"/>
    </source>
</evidence>
<sequence length="304" mass="31640">MTPQHKLTLAGKTAVVAALMSGSSLVWAQEAAVPSTPVPVPVAETTVAPPPIVRTLPTENDVVNPAAAEQAAQEKAAKQAAKPAARSTATPPARVRSEAPVRSTTAVAPEPVAGDNQTTQPAVATPPATDAMEPSASTLQVTEDPVAPAPEDTVVNEDEATAEDITLIGGMAAALAALGIGAAFFARRRRRPLEADRAAPVEASPAFAAPQPVREASAFQHFERTPAPQTMAPRQTVHSRPDIPVTDPLFTTPVVAGPITDPLFAPRNAVEPPITDPLFAKHSRFTGRARPENDVEPKKPELVS</sequence>
<dbReference type="Proteomes" id="UP000320160">
    <property type="component" value="Unassembled WGS sequence"/>
</dbReference>
<evidence type="ECO:0008006" key="6">
    <source>
        <dbReference type="Google" id="ProtNLM"/>
    </source>
</evidence>
<dbReference type="RefSeq" id="WP_143774791.1">
    <property type="nucleotide sequence ID" value="NZ_VKKU01000001.1"/>
</dbReference>
<name>A0A553WGW2_9SPHN</name>
<accession>A0A553WGW2</accession>
<keyword evidence="2" id="KW-1133">Transmembrane helix</keyword>
<keyword evidence="2" id="KW-0472">Membrane</keyword>
<keyword evidence="2" id="KW-0812">Transmembrane</keyword>
<protein>
    <recommendedName>
        <fullName evidence="6">LPXTG cell wall anchor domain-containing protein</fullName>
    </recommendedName>
</protein>
<feature type="transmembrane region" description="Helical" evidence="2">
    <location>
        <begin position="165"/>
        <end position="186"/>
    </location>
</feature>